<evidence type="ECO:0000313" key="10">
    <source>
        <dbReference type="Proteomes" id="UP000007266"/>
    </source>
</evidence>
<organism evidence="9 10">
    <name type="scientific">Tribolium castaneum</name>
    <name type="common">Red flour beetle</name>
    <dbReference type="NCBI Taxonomy" id="7070"/>
    <lineage>
        <taxon>Eukaryota</taxon>
        <taxon>Metazoa</taxon>
        <taxon>Ecdysozoa</taxon>
        <taxon>Arthropoda</taxon>
        <taxon>Hexapoda</taxon>
        <taxon>Insecta</taxon>
        <taxon>Pterygota</taxon>
        <taxon>Neoptera</taxon>
        <taxon>Endopterygota</taxon>
        <taxon>Coleoptera</taxon>
        <taxon>Polyphaga</taxon>
        <taxon>Cucujiformia</taxon>
        <taxon>Tenebrionidae</taxon>
        <taxon>Tenebrionidae incertae sedis</taxon>
        <taxon>Tribolium</taxon>
    </lineage>
</organism>
<keyword evidence="2 6" id="KW-0489">Methyltransferase</keyword>
<dbReference type="CDD" id="cd02440">
    <property type="entry name" value="AdoMet_MTases"/>
    <property type="match status" value="1"/>
</dbReference>
<keyword evidence="3 6" id="KW-0808">Transferase</keyword>
<dbReference type="HOGENOM" id="CLU_004729_3_2_1"/>
<dbReference type="InParanoid" id="D6X2P6"/>
<dbReference type="FunCoup" id="D6X2P6">
    <property type="interactions" value="275"/>
</dbReference>
<comment type="similarity">
    <text evidence="1 6">Belongs to the methyltransferase superfamily.</text>
</comment>
<dbReference type="KEGG" id="tca:657746"/>
<dbReference type="EMBL" id="KQ971372">
    <property type="protein sequence ID" value="EFA09844.1"/>
    <property type="molecule type" value="Genomic_DNA"/>
</dbReference>
<dbReference type="OMA" id="PVSMAIC"/>
<dbReference type="GO" id="GO:0008173">
    <property type="term" value="F:RNA methyltransferase activity"/>
    <property type="evidence" value="ECO:0000318"/>
    <property type="project" value="GO_Central"/>
</dbReference>
<evidence type="ECO:0000256" key="5">
    <source>
        <dbReference type="PROSITE-ProRule" id="PRU00848"/>
    </source>
</evidence>
<feature type="compositionally biased region" description="Basic residues" evidence="7">
    <location>
        <begin position="228"/>
        <end position="237"/>
    </location>
</feature>
<dbReference type="PROSITE" id="PS51515">
    <property type="entry name" value="BIN3_SAM"/>
    <property type="match status" value="1"/>
</dbReference>
<dbReference type="PANTHER" id="PTHR12315:SF0">
    <property type="entry name" value="7SK SNRNA METHYLPHOSPHATE CAPPING ENZYME"/>
    <property type="match status" value="1"/>
</dbReference>
<feature type="region of interest" description="Disordered" evidence="7">
    <location>
        <begin position="139"/>
        <end position="173"/>
    </location>
</feature>
<feature type="region of interest" description="Disordered" evidence="7">
    <location>
        <begin position="596"/>
        <end position="616"/>
    </location>
</feature>
<dbReference type="Pfam" id="PF13649">
    <property type="entry name" value="Methyltransf_25"/>
    <property type="match status" value="1"/>
</dbReference>
<keyword evidence="10" id="KW-1185">Reference proteome</keyword>
<sequence>MSSTGMVLEPPSKPHNNYRPHHNNTNSKRKSKHDRSGRKRSKSFSGCGLMMDMKPVPPTKFLLGGNINDPLNLNSLQDEDINRAMNAITPKSSPIPTPPRRKGQIEVIIPPNINDPLNLIGCADDAEYEQQLYSPVKKGRKKRLKKRRTVSASDGDVEARTPETSTDSAKIPVEVEVEKDLSLELSPKKEKSKRKVEEHGATQAKKFKYSMDKIVSPVVPQPGTWLKRSNHKKRPRQKRDTTEAMPQFKEKDKQYQYGNYNRYYGYRNPHSEVDNRLRLFHQHRYLFEGKDILDIGCNVGHVTLSVARDFGAKSVTGIDIDPKLISIARKNVKYYVKNSDSPKSERVGEVPVNKKSSEFFPISMPILYGPIDIPGFNDGQTGRDFPNNVVFKTCNYVLDDDSLLALEQPQFDVILCLSITKWIHLNWGDSGMKQAFRRMYAQLRPGGKLILEPQNWASYKSKRKLTETTFNNYNSIEFFPEKFTEYLLSSVVGFAKSEILGFPYNHSKGFRRPIQIFTKSTMFPSERIEATPNNSITPNNDDPLYQKLLKTEKYESQTQPLVEKSEHIYYTNILNRYCGNSEENFEVNKQIEDDLNKEQLDEKSQSEMQDVSGDNT</sequence>
<feature type="compositionally biased region" description="Basic and acidic residues" evidence="7">
    <location>
        <begin position="596"/>
        <end position="605"/>
    </location>
</feature>
<dbReference type="GO" id="GO:0040031">
    <property type="term" value="P:snRNA modification"/>
    <property type="evidence" value="ECO:0000318"/>
    <property type="project" value="GO_Central"/>
</dbReference>
<dbReference type="InterPro" id="IPR039772">
    <property type="entry name" value="Bin3-like"/>
</dbReference>
<reference evidence="9 10" key="2">
    <citation type="journal article" date="2010" name="Nucleic Acids Res.">
        <title>BeetleBase in 2010: revisions to provide comprehensive genomic information for Tribolium castaneum.</title>
        <authorList>
            <person name="Kim H.S."/>
            <person name="Murphy T."/>
            <person name="Xia J."/>
            <person name="Caragea D."/>
            <person name="Park Y."/>
            <person name="Beeman R.W."/>
            <person name="Lorenzen M.D."/>
            <person name="Butcher S."/>
            <person name="Manak J.R."/>
            <person name="Brown S.J."/>
        </authorList>
    </citation>
    <scope>GENOME REANNOTATION</scope>
    <source>
        <strain evidence="9 10">Georgia GA2</strain>
    </source>
</reference>
<dbReference type="eggNOG" id="KOG2899">
    <property type="taxonomic scope" value="Eukaryota"/>
</dbReference>
<protein>
    <recommendedName>
        <fullName evidence="6">RNA methyltransferase</fullName>
        <ecNumber evidence="6">2.1.1.-</ecNumber>
    </recommendedName>
</protein>
<evidence type="ECO:0000256" key="6">
    <source>
        <dbReference type="RuleBase" id="RU367087"/>
    </source>
</evidence>
<dbReference type="PANTHER" id="PTHR12315">
    <property type="entry name" value="BICOID-INTERACTING PROTEIN RELATED"/>
    <property type="match status" value="1"/>
</dbReference>
<dbReference type="GO" id="GO:0008171">
    <property type="term" value="F:O-methyltransferase activity"/>
    <property type="evidence" value="ECO:0000318"/>
    <property type="project" value="GO_Central"/>
</dbReference>
<dbReference type="InterPro" id="IPR010675">
    <property type="entry name" value="Bin3_C"/>
</dbReference>
<reference evidence="9 10" key="1">
    <citation type="journal article" date="2008" name="Nature">
        <title>The genome of the model beetle and pest Tribolium castaneum.</title>
        <authorList>
            <consortium name="Tribolium Genome Sequencing Consortium"/>
            <person name="Richards S."/>
            <person name="Gibbs R.A."/>
            <person name="Weinstock G.M."/>
            <person name="Brown S.J."/>
            <person name="Denell R."/>
            <person name="Beeman R.W."/>
            <person name="Gibbs R."/>
            <person name="Beeman R.W."/>
            <person name="Brown S.J."/>
            <person name="Bucher G."/>
            <person name="Friedrich M."/>
            <person name="Grimmelikhuijzen C.J."/>
            <person name="Klingler M."/>
            <person name="Lorenzen M."/>
            <person name="Richards S."/>
            <person name="Roth S."/>
            <person name="Schroder R."/>
            <person name="Tautz D."/>
            <person name="Zdobnov E.M."/>
            <person name="Muzny D."/>
            <person name="Gibbs R.A."/>
            <person name="Weinstock G.M."/>
            <person name="Attaway T."/>
            <person name="Bell S."/>
            <person name="Buhay C.J."/>
            <person name="Chandrabose M.N."/>
            <person name="Chavez D."/>
            <person name="Clerk-Blankenburg K.P."/>
            <person name="Cree A."/>
            <person name="Dao M."/>
            <person name="Davis C."/>
            <person name="Chacko J."/>
            <person name="Dinh H."/>
            <person name="Dugan-Rocha S."/>
            <person name="Fowler G."/>
            <person name="Garner T.T."/>
            <person name="Garnes J."/>
            <person name="Gnirke A."/>
            <person name="Hawes A."/>
            <person name="Hernandez J."/>
            <person name="Hines S."/>
            <person name="Holder M."/>
            <person name="Hume J."/>
            <person name="Jhangiani S.N."/>
            <person name="Joshi V."/>
            <person name="Khan Z.M."/>
            <person name="Jackson L."/>
            <person name="Kovar C."/>
            <person name="Kowis A."/>
            <person name="Lee S."/>
            <person name="Lewis L.R."/>
            <person name="Margolis J."/>
            <person name="Morgan M."/>
            <person name="Nazareth L.V."/>
            <person name="Nguyen N."/>
            <person name="Okwuonu G."/>
            <person name="Parker D."/>
            <person name="Richards S."/>
            <person name="Ruiz S.J."/>
            <person name="Santibanez J."/>
            <person name="Savard J."/>
            <person name="Scherer S.E."/>
            <person name="Schneider B."/>
            <person name="Sodergren E."/>
            <person name="Tautz D."/>
            <person name="Vattahil S."/>
            <person name="Villasana D."/>
            <person name="White C.S."/>
            <person name="Wright R."/>
            <person name="Park Y."/>
            <person name="Beeman R.W."/>
            <person name="Lord J."/>
            <person name="Oppert B."/>
            <person name="Lorenzen M."/>
            <person name="Brown S."/>
            <person name="Wang L."/>
            <person name="Savard J."/>
            <person name="Tautz D."/>
            <person name="Richards S."/>
            <person name="Weinstock G."/>
            <person name="Gibbs R.A."/>
            <person name="Liu Y."/>
            <person name="Worley K."/>
            <person name="Weinstock G."/>
            <person name="Elsik C.G."/>
            <person name="Reese J.T."/>
            <person name="Elhaik E."/>
            <person name="Landan G."/>
            <person name="Graur D."/>
            <person name="Arensburger P."/>
            <person name="Atkinson P."/>
            <person name="Beeman R.W."/>
            <person name="Beidler J."/>
            <person name="Brown S.J."/>
            <person name="Demuth J.P."/>
            <person name="Drury D.W."/>
            <person name="Du Y.Z."/>
            <person name="Fujiwara H."/>
            <person name="Lorenzen M."/>
            <person name="Maselli V."/>
            <person name="Osanai M."/>
            <person name="Park Y."/>
            <person name="Robertson H.M."/>
            <person name="Tu Z."/>
            <person name="Wang J.J."/>
            <person name="Wang S."/>
            <person name="Richards S."/>
            <person name="Song H."/>
            <person name="Zhang L."/>
            <person name="Sodergren E."/>
            <person name="Werner D."/>
            <person name="Stanke M."/>
            <person name="Morgenstern B."/>
            <person name="Solovyev V."/>
            <person name="Kosarev P."/>
            <person name="Brown G."/>
            <person name="Chen H.C."/>
            <person name="Ermolaeva O."/>
            <person name="Hlavina W."/>
            <person name="Kapustin Y."/>
            <person name="Kiryutin B."/>
            <person name="Kitts P."/>
            <person name="Maglott D."/>
            <person name="Pruitt K."/>
            <person name="Sapojnikov V."/>
            <person name="Souvorov A."/>
            <person name="Mackey A.J."/>
            <person name="Waterhouse R.M."/>
            <person name="Wyder S."/>
            <person name="Zdobnov E.M."/>
            <person name="Zdobnov E.M."/>
            <person name="Wyder S."/>
            <person name="Kriventseva E.V."/>
            <person name="Kadowaki T."/>
            <person name="Bork P."/>
            <person name="Aranda M."/>
            <person name="Bao R."/>
            <person name="Beermann A."/>
            <person name="Berns N."/>
            <person name="Bolognesi R."/>
            <person name="Bonneton F."/>
            <person name="Bopp D."/>
            <person name="Brown S.J."/>
            <person name="Bucher G."/>
            <person name="Butts T."/>
            <person name="Chaumot A."/>
            <person name="Denell R.E."/>
            <person name="Ferrier D.E."/>
            <person name="Friedrich M."/>
            <person name="Gordon C.M."/>
            <person name="Jindra M."/>
            <person name="Klingler M."/>
            <person name="Lan Q."/>
            <person name="Lattorff H.M."/>
            <person name="Laudet V."/>
            <person name="von Levetsow C."/>
            <person name="Liu Z."/>
            <person name="Lutz R."/>
            <person name="Lynch J.A."/>
            <person name="da Fonseca R.N."/>
            <person name="Posnien N."/>
            <person name="Reuter R."/>
            <person name="Roth S."/>
            <person name="Savard J."/>
            <person name="Schinko J.B."/>
            <person name="Schmitt C."/>
            <person name="Schoppmeier M."/>
            <person name="Schroder R."/>
            <person name="Shippy T.D."/>
            <person name="Simonnet F."/>
            <person name="Marques-Souza H."/>
            <person name="Tautz D."/>
            <person name="Tomoyasu Y."/>
            <person name="Trauner J."/>
            <person name="Van der Zee M."/>
            <person name="Vervoort M."/>
            <person name="Wittkopp N."/>
            <person name="Wimmer E.A."/>
            <person name="Yang X."/>
            <person name="Jones A.K."/>
            <person name="Sattelle D.B."/>
            <person name="Ebert P.R."/>
            <person name="Nelson D."/>
            <person name="Scott J.G."/>
            <person name="Beeman R.W."/>
            <person name="Muthukrishnan S."/>
            <person name="Kramer K.J."/>
            <person name="Arakane Y."/>
            <person name="Beeman R.W."/>
            <person name="Zhu Q."/>
            <person name="Hogenkamp D."/>
            <person name="Dixit R."/>
            <person name="Oppert B."/>
            <person name="Jiang H."/>
            <person name="Zou Z."/>
            <person name="Marshall J."/>
            <person name="Elpidina E."/>
            <person name="Vinokurov K."/>
            <person name="Oppert C."/>
            <person name="Zou Z."/>
            <person name="Evans J."/>
            <person name="Lu Z."/>
            <person name="Zhao P."/>
            <person name="Sumathipala N."/>
            <person name="Altincicek B."/>
            <person name="Vilcinskas A."/>
            <person name="Williams M."/>
            <person name="Hultmark D."/>
            <person name="Hetru C."/>
            <person name="Jiang H."/>
            <person name="Grimmelikhuijzen C.J."/>
            <person name="Hauser F."/>
            <person name="Cazzamali G."/>
            <person name="Williamson M."/>
            <person name="Park Y."/>
            <person name="Li B."/>
            <person name="Tanaka Y."/>
            <person name="Predel R."/>
            <person name="Neupert S."/>
            <person name="Schachtner J."/>
            <person name="Verleyen P."/>
            <person name="Raible F."/>
            <person name="Bork P."/>
            <person name="Friedrich M."/>
            <person name="Walden K.K."/>
            <person name="Robertson H.M."/>
            <person name="Angeli S."/>
            <person name="Foret S."/>
            <person name="Bucher G."/>
            <person name="Schuetz S."/>
            <person name="Maleszka R."/>
            <person name="Wimmer E.A."/>
            <person name="Beeman R.W."/>
            <person name="Lorenzen M."/>
            <person name="Tomoyasu Y."/>
            <person name="Miller S.C."/>
            <person name="Grossmann D."/>
            <person name="Bucher G."/>
        </authorList>
    </citation>
    <scope>NUCLEOTIDE SEQUENCE [LARGE SCALE GENOMIC DNA]</scope>
    <source>
        <strain evidence="9 10">Georgia GA2</strain>
    </source>
</reference>
<dbReference type="GO" id="GO:0032259">
    <property type="term" value="P:methylation"/>
    <property type="evidence" value="ECO:0007669"/>
    <property type="project" value="UniProtKB-KW"/>
</dbReference>
<evidence type="ECO:0000256" key="4">
    <source>
        <dbReference type="ARBA" id="ARBA00022691"/>
    </source>
</evidence>
<gene>
    <name evidence="9" type="primary">AUGUSTUS-3.0.2_11992</name>
    <name evidence="9" type="ORF">TcasGA2_TC011992</name>
</gene>
<feature type="compositionally biased region" description="Basic residues" evidence="7">
    <location>
        <begin position="139"/>
        <end position="149"/>
    </location>
</feature>
<feature type="compositionally biased region" description="Basic and acidic residues" evidence="7">
    <location>
        <begin position="238"/>
        <end position="251"/>
    </location>
</feature>
<keyword evidence="4 5" id="KW-0949">S-adenosyl-L-methionine</keyword>
<dbReference type="SUPFAM" id="SSF53335">
    <property type="entry name" value="S-adenosyl-L-methionine-dependent methyltransferases"/>
    <property type="match status" value="1"/>
</dbReference>
<feature type="compositionally biased region" description="Polar residues" evidence="7">
    <location>
        <begin position="606"/>
        <end position="616"/>
    </location>
</feature>
<feature type="compositionally biased region" description="Basic residues" evidence="7">
    <location>
        <begin position="16"/>
        <end position="42"/>
    </location>
</feature>
<dbReference type="Gene3D" id="3.40.50.150">
    <property type="entry name" value="Vaccinia Virus protein VP39"/>
    <property type="match status" value="1"/>
</dbReference>
<accession>D6X2P6</accession>
<dbReference type="STRING" id="7070.D6X2P6"/>
<dbReference type="InterPro" id="IPR029063">
    <property type="entry name" value="SAM-dependent_MTases_sf"/>
</dbReference>
<evidence type="ECO:0000313" key="9">
    <source>
        <dbReference type="EMBL" id="EFA09844.1"/>
    </source>
</evidence>
<dbReference type="EC" id="2.1.1.-" evidence="6"/>
<dbReference type="OrthoDB" id="10017101at2759"/>
<evidence type="ECO:0000256" key="1">
    <source>
        <dbReference type="ARBA" id="ARBA00008361"/>
    </source>
</evidence>
<evidence type="ECO:0000256" key="2">
    <source>
        <dbReference type="ARBA" id="ARBA00022603"/>
    </source>
</evidence>
<dbReference type="Pfam" id="PF06859">
    <property type="entry name" value="Bin3"/>
    <property type="match status" value="1"/>
</dbReference>
<evidence type="ECO:0000256" key="7">
    <source>
        <dbReference type="SAM" id="MobiDB-lite"/>
    </source>
</evidence>
<dbReference type="GO" id="GO:0017069">
    <property type="term" value="F:snRNA binding"/>
    <property type="evidence" value="ECO:0000318"/>
    <property type="project" value="GO_Central"/>
</dbReference>
<dbReference type="PhylomeDB" id="D6X2P6"/>
<feature type="domain" description="Bin3-type SAM" evidence="8">
    <location>
        <begin position="274"/>
        <end position="522"/>
    </location>
</feature>
<proteinExistence type="inferred from homology"/>
<dbReference type="AlphaFoldDB" id="D6X2P6"/>
<feature type="region of interest" description="Disordered" evidence="7">
    <location>
        <begin position="1"/>
        <end position="51"/>
    </location>
</feature>
<feature type="region of interest" description="Disordered" evidence="7">
    <location>
        <begin position="220"/>
        <end position="251"/>
    </location>
</feature>
<evidence type="ECO:0000259" key="8">
    <source>
        <dbReference type="PROSITE" id="PS51515"/>
    </source>
</evidence>
<dbReference type="Proteomes" id="UP000007266">
    <property type="component" value="Linkage group 9"/>
</dbReference>
<dbReference type="InterPro" id="IPR024160">
    <property type="entry name" value="BIN3_SAM-bd_dom"/>
</dbReference>
<name>D6X2P6_TRICA</name>
<dbReference type="InterPro" id="IPR041698">
    <property type="entry name" value="Methyltransf_25"/>
</dbReference>
<evidence type="ECO:0000256" key="3">
    <source>
        <dbReference type="ARBA" id="ARBA00022679"/>
    </source>
</evidence>